<feature type="compositionally biased region" description="Polar residues" evidence="1">
    <location>
        <begin position="63"/>
        <end position="80"/>
    </location>
</feature>
<evidence type="ECO:0000256" key="1">
    <source>
        <dbReference type="SAM" id="MobiDB-lite"/>
    </source>
</evidence>
<proteinExistence type="predicted"/>
<reference evidence="2 3" key="1">
    <citation type="submission" date="2024-01" db="EMBL/GenBank/DDBJ databases">
        <authorList>
            <person name="Allen C."/>
            <person name="Tagirdzhanova G."/>
        </authorList>
    </citation>
    <scope>NUCLEOTIDE SEQUENCE [LARGE SCALE GENOMIC DNA]</scope>
</reference>
<gene>
    <name evidence="2" type="ORF">SEUCBS140593_004289</name>
</gene>
<evidence type="ECO:0000313" key="3">
    <source>
        <dbReference type="Proteomes" id="UP001642482"/>
    </source>
</evidence>
<keyword evidence="3" id="KW-1185">Reference proteome</keyword>
<dbReference type="InterPro" id="IPR036047">
    <property type="entry name" value="F-box-like_dom_sf"/>
</dbReference>
<dbReference type="EMBL" id="CAWUHD010000036">
    <property type="protein sequence ID" value="CAK7220604.1"/>
    <property type="molecule type" value="Genomic_DNA"/>
</dbReference>
<dbReference type="SUPFAM" id="SSF81383">
    <property type="entry name" value="F-box domain"/>
    <property type="match status" value="1"/>
</dbReference>
<evidence type="ECO:0008006" key="4">
    <source>
        <dbReference type="Google" id="ProtNLM"/>
    </source>
</evidence>
<organism evidence="2 3">
    <name type="scientific">Sporothrix eucalyptigena</name>
    <dbReference type="NCBI Taxonomy" id="1812306"/>
    <lineage>
        <taxon>Eukaryota</taxon>
        <taxon>Fungi</taxon>
        <taxon>Dikarya</taxon>
        <taxon>Ascomycota</taxon>
        <taxon>Pezizomycotina</taxon>
        <taxon>Sordariomycetes</taxon>
        <taxon>Sordariomycetidae</taxon>
        <taxon>Ophiostomatales</taxon>
        <taxon>Ophiostomataceae</taxon>
        <taxon>Sporothrix</taxon>
    </lineage>
</organism>
<feature type="region of interest" description="Disordered" evidence="1">
    <location>
        <begin position="63"/>
        <end position="95"/>
    </location>
</feature>
<dbReference type="Proteomes" id="UP001642482">
    <property type="component" value="Unassembled WGS sequence"/>
</dbReference>
<sequence length="821" mass="90382">MAGNRAALGQLPYDILFLIIDNLDTARDHASLSRSCRRLHDFMQCEGWRAFSRRCFPGVFSSDLQNHTGPNGSNGVNSASKGRKSQIDDNIGNEADGAPGWRALADSLTWQSRAWDRRAMAFQALLPRQDHIPRHKRPRPFPPALAVHFQTDLAESGKRLGLGVDGQEMLVIGAGEDIVARYRRRGRKGRLGDTEAVADADSAPTPEWHVLDGQAAGFCPGYDDVRAVSIIDNALGIPRRRGILAGRENGHVSLLSAENNETFGKALAQFIPQDDANVDQSRIYSIDVSTDRRNAAALGSSNSCSGLAAVTTPSDILFYLMPGAESGGSAETTESGSCVTVHPVSAFSMGDVGLYHTGTRQPFNARWMEAEGLLAVALGAGPTPLRYLTMTPTGAMELTSAYTLPELMAHYDLKDTTLVLPTSLTPVAPSSITGGNGHLVLSGWRDGTCRLQDLRTASPYDLIYQDNVLGPQYNAQALLMWGAERFITGNQESAVLKIFDLRWPRRYFHTDALPCSPQMPRPTPPMPRGVPGSLGMSNSEDAHLHEQPRFLSPSLRTAKNWPPPASEMPLYLQGTRCCDVLRSIRCRWHRASRNLFYRSSSSLFLQVSLEENGVKDTGVHTLARASSDLAPANFYAGLNNCVVESLLYEDVVAFESPRYTTSNGGMSGIPRTSIWTDGGGAPYFGYPKAAVSGKRLGSGGNIGKDDGHFRSVDVDMALIETGDNMARPNVETRFMWLPRIRNRRYDFDREPRNLFDKTTKLGMRDYDRRGPNASACLDEITRIKEWKASNGQALLPEEKVTFRDQQLHRLDFGFQDYSDFQ</sequence>
<protein>
    <recommendedName>
        <fullName evidence="4">F-box domain-containing protein</fullName>
    </recommendedName>
</protein>
<name>A0ABP0BN14_9PEZI</name>
<evidence type="ECO:0000313" key="2">
    <source>
        <dbReference type="EMBL" id="CAK7220604.1"/>
    </source>
</evidence>
<accession>A0ABP0BN14</accession>
<comment type="caution">
    <text evidence="2">The sequence shown here is derived from an EMBL/GenBank/DDBJ whole genome shotgun (WGS) entry which is preliminary data.</text>
</comment>